<keyword evidence="3" id="KW-1185">Reference proteome</keyword>
<protein>
    <submittedName>
        <fullName evidence="2">Folate family ECF transporter S component</fullName>
    </submittedName>
</protein>
<accession>A0ABR7GJF1</accession>
<dbReference type="Pfam" id="PF12822">
    <property type="entry name" value="ECF_trnsprt"/>
    <property type="match status" value="1"/>
</dbReference>
<sequence>MSKKQNIFVRSLHELKSTRCIAVTALLIAINITLDLLGLTIKLPPNLRIGFGFLCNAAIGMLFGPVVGMMAGVCTDVLGYFAGNLSMGAYFPGYTLTAVVGGLIWGLWLYPRKITVWRAIGAKACINVFCNICLNTLWLTITGGKAMSLLLVTRVPKNLILLPLEIVLVYVVMRLVCRIYSALPGTAAETAASDSAQ</sequence>
<reference evidence="2 3" key="1">
    <citation type="submission" date="2020-08" db="EMBL/GenBank/DDBJ databases">
        <title>Genome public.</title>
        <authorList>
            <person name="Liu C."/>
            <person name="Sun Q."/>
        </authorList>
    </citation>
    <scope>NUCLEOTIDE SEQUENCE [LARGE SCALE GENOMIC DNA]</scope>
    <source>
        <strain evidence="2 3">M2</strain>
    </source>
</reference>
<dbReference type="NCBIfam" id="TIGR04518">
    <property type="entry name" value="ECF_S_folT_fam"/>
    <property type="match status" value="1"/>
</dbReference>
<feature type="transmembrane region" description="Helical" evidence="1">
    <location>
        <begin position="159"/>
        <end position="177"/>
    </location>
</feature>
<feature type="transmembrane region" description="Helical" evidence="1">
    <location>
        <begin position="120"/>
        <end position="139"/>
    </location>
</feature>
<dbReference type="Gene3D" id="1.10.1760.20">
    <property type="match status" value="1"/>
</dbReference>
<organism evidence="2 3">
    <name type="scientific">Agathobaculum hominis</name>
    <dbReference type="NCBI Taxonomy" id="2763014"/>
    <lineage>
        <taxon>Bacteria</taxon>
        <taxon>Bacillati</taxon>
        <taxon>Bacillota</taxon>
        <taxon>Clostridia</taxon>
        <taxon>Eubacteriales</taxon>
        <taxon>Butyricicoccaceae</taxon>
        <taxon>Agathobaculum</taxon>
    </lineage>
</organism>
<keyword evidence="1" id="KW-0472">Membrane</keyword>
<dbReference type="InterPro" id="IPR024529">
    <property type="entry name" value="ECF_trnsprt_substrate-spec"/>
</dbReference>
<feature type="transmembrane region" description="Helical" evidence="1">
    <location>
        <begin position="53"/>
        <end position="83"/>
    </location>
</feature>
<comment type="caution">
    <text evidence="2">The sequence shown here is derived from an EMBL/GenBank/DDBJ whole genome shotgun (WGS) entry which is preliminary data.</text>
</comment>
<dbReference type="EMBL" id="JACOPK010000001">
    <property type="protein sequence ID" value="MBC5694425.1"/>
    <property type="molecule type" value="Genomic_DNA"/>
</dbReference>
<evidence type="ECO:0000256" key="1">
    <source>
        <dbReference type="SAM" id="Phobius"/>
    </source>
</evidence>
<proteinExistence type="predicted"/>
<evidence type="ECO:0000313" key="2">
    <source>
        <dbReference type="EMBL" id="MBC5694425.1"/>
    </source>
</evidence>
<feature type="transmembrane region" description="Helical" evidence="1">
    <location>
        <begin position="89"/>
        <end position="108"/>
    </location>
</feature>
<dbReference type="Proteomes" id="UP000641741">
    <property type="component" value="Unassembled WGS sequence"/>
</dbReference>
<keyword evidence="1" id="KW-1133">Transmembrane helix</keyword>
<gene>
    <name evidence="2" type="ORF">H8S02_00430</name>
</gene>
<evidence type="ECO:0000313" key="3">
    <source>
        <dbReference type="Proteomes" id="UP000641741"/>
    </source>
</evidence>
<dbReference type="InterPro" id="IPR030949">
    <property type="entry name" value="ECF_S_folate_fam"/>
</dbReference>
<feature type="transmembrane region" description="Helical" evidence="1">
    <location>
        <begin position="20"/>
        <end position="41"/>
    </location>
</feature>
<name>A0ABR7GJF1_9FIRM</name>
<keyword evidence="1" id="KW-0812">Transmembrane</keyword>
<dbReference type="RefSeq" id="WP_186968748.1">
    <property type="nucleotide sequence ID" value="NZ_JACOPK010000001.1"/>
</dbReference>